<proteinExistence type="predicted"/>
<keyword evidence="2" id="KW-1185">Reference proteome</keyword>
<dbReference type="Proteomes" id="UP001157502">
    <property type="component" value="Chromosome 11"/>
</dbReference>
<reference evidence="1" key="1">
    <citation type="submission" date="2021-05" db="EMBL/GenBank/DDBJ databases">
        <authorList>
            <person name="Pan Q."/>
            <person name="Jouanno E."/>
            <person name="Zahm M."/>
            <person name="Klopp C."/>
            <person name="Cabau C."/>
            <person name="Louis A."/>
            <person name="Berthelot C."/>
            <person name="Parey E."/>
            <person name="Roest Crollius H."/>
            <person name="Montfort J."/>
            <person name="Robinson-Rechavi M."/>
            <person name="Bouchez O."/>
            <person name="Lampietro C."/>
            <person name="Lopez Roques C."/>
            <person name="Donnadieu C."/>
            <person name="Postlethwait J."/>
            <person name="Bobe J."/>
            <person name="Dillon D."/>
            <person name="Chandos A."/>
            <person name="von Hippel F."/>
            <person name="Guiguen Y."/>
        </authorList>
    </citation>
    <scope>NUCLEOTIDE SEQUENCE</scope>
    <source>
        <strain evidence="1">YG-Jan2019</strain>
    </source>
</reference>
<sequence>MSHYSDKCSSHLDTYYDKSSSTCVPCVQTYPIRPGHEHSPNCGRNDDGGESEFQYRVCLNNASFLSCHPCTYCPENYQRPSDCNPSEDKECCKAKSKKDCVKVVQTTTTPMTATATATTTKTATATATATTKATVTVTQIQEVQPSTRIQASTLNPTTENETTYLKSNGNHLTTWVIVLTVILVLSLLTFLYYIIKRKSFRGMERPRLKLSVKCCVPSHNILYPHTQPQSCKTGTTMDVAALLPQDTKSLEDHLGPDLQSAPLQMVLNNLDVLEELVILLDPESPGVKNTSHLASRCSFPATWITYTYSLRDSKSPLRAVLEGVTTKNPEWTVGHLARLLRDMDRNDAVAVLSKLSFPKEII</sequence>
<comment type="caution">
    <text evidence="1">The sequence shown here is derived from an EMBL/GenBank/DDBJ whole genome shotgun (WGS) entry which is preliminary data.</text>
</comment>
<evidence type="ECO:0000313" key="1">
    <source>
        <dbReference type="EMBL" id="KAJ8005313.1"/>
    </source>
</evidence>
<protein>
    <submittedName>
        <fullName evidence="1">Uncharacterized protein</fullName>
    </submittedName>
</protein>
<name>A0ACC2GNW2_DALPE</name>
<organism evidence="1 2">
    <name type="scientific">Dallia pectoralis</name>
    <name type="common">Alaska blackfish</name>
    <dbReference type="NCBI Taxonomy" id="75939"/>
    <lineage>
        <taxon>Eukaryota</taxon>
        <taxon>Metazoa</taxon>
        <taxon>Chordata</taxon>
        <taxon>Craniata</taxon>
        <taxon>Vertebrata</taxon>
        <taxon>Euteleostomi</taxon>
        <taxon>Actinopterygii</taxon>
        <taxon>Neopterygii</taxon>
        <taxon>Teleostei</taxon>
        <taxon>Protacanthopterygii</taxon>
        <taxon>Esociformes</taxon>
        <taxon>Umbridae</taxon>
        <taxon>Dallia</taxon>
    </lineage>
</organism>
<accession>A0ACC2GNW2</accession>
<evidence type="ECO:0000313" key="2">
    <source>
        <dbReference type="Proteomes" id="UP001157502"/>
    </source>
</evidence>
<dbReference type="EMBL" id="CM055738">
    <property type="protein sequence ID" value="KAJ8005313.1"/>
    <property type="molecule type" value="Genomic_DNA"/>
</dbReference>
<gene>
    <name evidence="1" type="ORF">DPEC_G00145330</name>
</gene>